<feature type="compositionally biased region" description="Basic and acidic residues" evidence="9">
    <location>
        <begin position="432"/>
        <end position="448"/>
    </location>
</feature>
<evidence type="ECO:0000256" key="3">
    <source>
        <dbReference type="ARBA" id="ARBA00022552"/>
    </source>
</evidence>
<comment type="subcellular location">
    <subcellularLocation>
        <location evidence="1 8">Nucleus</location>
        <location evidence="1 8">Nucleolus</location>
    </subcellularLocation>
</comment>
<evidence type="ECO:0000256" key="6">
    <source>
        <dbReference type="ARBA" id="ARBA00022691"/>
    </source>
</evidence>
<feature type="domain" description="Ribosomal RNA methyltransferase SPB1-like C-terminal" evidence="11">
    <location>
        <begin position="588"/>
        <end position="781"/>
    </location>
</feature>
<dbReference type="Pfam" id="PF11861">
    <property type="entry name" value="DUF3381"/>
    <property type="match status" value="1"/>
</dbReference>
<dbReference type="SUPFAM" id="SSF53335">
    <property type="entry name" value="S-adenosyl-L-methionine-dependent methyltransferases"/>
    <property type="match status" value="1"/>
</dbReference>
<dbReference type="OrthoDB" id="1287559at2759"/>
<dbReference type="Gene3D" id="3.40.50.150">
    <property type="entry name" value="Vaccinia Virus protein VP39"/>
    <property type="match status" value="1"/>
</dbReference>
<dbReference type="Pfam" id="PF07780">
    <property type="entry name" value="Spb1_C"/>
    <property type="match status" value="1"/>
</dbReference>
<feature type="binding site" evidence="8">
    <location>
        <position position="91"/>
    </location>
    <ligand>
        <name>S-adenosyl-L-methionine</name>
        <dbReference type="ChEBI" id="CHEBI:59789"/>
    </ligand>
</feature>
<dbReference type="GO" id="GO:0016435">
    <property type="term" value="F:rRNA (guanine) methyltransferase activity"/>
    <property type="evidence" value="ECO:0000318"/>
    <property type="project" value="GO_Central"/>
</dbReference>
<feature type="binding site" evidence="8">
    <location>
        <position position="57"/>
    </location>
    <ligand>
        <name>S-adenosyl-L-methionine</name>
        <dbReference type="ChEBI" id="CHEBI:59789"/>
    </ligand>
</feature>
<dbReference type="InterPro" id="IPR002877">
    <property type="entry name" value="RNA_MeTrfase_FtsJ_dom"/>
</dbReference>
<dbReference type="GO" id="GO:0005730">
    <property type="term" value="C:nucleolus"/>
    <property type="evidence" value="ECO:0000318"/>
    <property type="project" value="GO_Central"/>
</dbReference>
<feature type="compositionally biased region" description="Acidic residues" evidence="9">
    <location>
        <begin position="501"/>
        <end position="526"/>
    </location>
</feature>
<dbReference type="eggNOG" id="KOG1098">
    <property type="taxonomic scope" value="Eukaryota"/>
</dbReference>
<evidence type="ECO:0000256" key="4">
    <source>
        <dbReference type="ARBA" id="ARBA00022603"/>
    </source>
</evidence>
<protein>
    <recommendedName>
        <fullName evidence="8">Putative rRNA methyltransferase</fullName>
        <ecNumber evidence="8">2.1.1.-</ecNumber>
    </recommendedName>
    <alternativeName>
        <fullName evidence="8">2'-O-ribose RNA methyltransferase SPB1 homolog</fullName>
    </alternativeName>
</protein>
<dbReference type="InterPro" id="IPR012920">
    <property type="entry name" value="rRNA_MeTfrase_SPB1-like_C"/>
</dbReference>
<dbReference type="EMBL" id="GL377567">
    <property type="protein sequence ID" value="EFJ36364.1"/>
    <property type="molecule type" value="Genomic_DNA"/>
</dbReference>
<feature type="compositionally biased region" description="Basic and acidic residues" evidence="9">
    <location>
        <begin position="354"/>
        <end position="369"/>
    </location>
</feature>
<feature type="compositionally biased region" description="Acidic residues" evidence="9">
    <location>
        <begin position="421"/>
        <end position="431"/>
    </location>
</feature>
<dbReference type="KEGG" id="smo:SELMODRAFT_78506"/>
<evidence type="ECO:0000313" key="13">
    <source>
        <dbReference type="EMBL" id="EFJ35945.1"/>
    </source>
</evidence>
<dbReference type="GO" id="GO:0030687">
    <property type="term" value="C:preribosome, large subunit precursor"/>
    <property type="evidence" value="ECO:0000318"/>
    <property type="project" value="GO_Central"/>
</dbReference>
<keyword evidence="2 8" id="KW-0690">Ribosome biogenesis</keyword>
<feature type="compositionally biased region" description="Basic and acidic residues" evidence="9">
    <location>
        <begin position="768"/>
        <end position="780"/>
    </location>
</feature>
<feature type="compositionally biased region" description="Basic and acidic residues" evidence="9">
    <location>
        <begin position="456"/>
        <end position="481"/>
    </location>
</feature>
<comment type="function">
    <text evidence="8">Probable methyltransferase involved in the maturation of rRNA and in the biogenesis of ribosomal subunits.</text>
</comment>
<reference evidence="14 15" key="1">
    <citation type="journal article" date="2011" name="Science">
        <title>The Selaginella genome identifies genetic changes associated with the evolution of vascular plants.</title>
        <authorList>
            <person name="Banks J.A."/>
            <person name="Nishiyama T."/>
            <person name="Hasebe M."/>
            <person name="Bowman J.L."/>
            <person name="Gribskov M."/>
            <person name="dePamphilis C."/>
            <person name="Albert V.A."/>
            <person name="Aono N."/>
            <person name="Aoyama T."/>
            <person name="Ambrose B.A."/>
            <person name="Ashton N.W."/>
            <person name="Axtell M.J."/>
            <person name="Barker E."/>
            <person name="Barker M.S."/>
            <person name="Bennetzen J.L."/>
            <person name="Bonawitz N.D."/>
            <person name="Chapple C."/>
            <person name="Cheng C."/>
            <person name="Correa L.G."/>
            <person name="Dacre M."/>
            <person name="DeBarry J."/>
            <person name="Dreyer I."/>
            <person name="Elias M."/>
            <person name="Engstrom E.M."/>
            <person name="Estelle M."/>
            <person name="Feng L."/>
            <person name="Finet C."/>
            <person name="Floyd S.K."/>
            <person name="Frommer W.B."/>
            <person name="Fujita T."/>
            <person name="Gramzow L."/>
            <person name="Gutensohn M."/>
            <person name="Harholt J."/>
            <person name="Hattori M."/>
            <person name="Heyl A."/>
            <person name="Hirai T."/>
            <person name="Hiwatashi Y."/>
            <person name="Ishikawa M."/>
            <person name="Iwata M."/>
            <person name="Karol K.G."/>
            <person name="Koehler B."/>
            <person name="Kolukisaoglu U."/>
            <person name="Kubo M."/>
            <person name="Kurata T."/>
            <person name="Lalonde S."/>
            <person name="Li K."/>
            <person name="Li Y."/>
            <person name="Litt A."/>
            <person name="Lyons E."/>
            <person name="Manning G."/>
            <person name="Maruyama T."/>
            <person name="Michael T.P."/>
            <person name="Mikami K."/>
            <person name="Miyazaki S."/>
            <person name="Morinaga S."/>
            <person name="Murata T."/>
            <person name="Mueller-Roeber B."/>
            <person name="Nelson D.R."/>
            <person name="Obara M."/>
            <person name="Oguri Y."/>
            <person name="Olmstead R.G."/>
            <person name="Onodera N."/>
            <person name="Petersen B.L."/>
            <person name="Pils B."/>
            <person name="Prigge M."/>
            <person name="Rensing S.A."/>
            <person name="Riano-Pachon D.M."/>
            <person name="Roberts A.W."/>
            <person name="Sato Y."/>
            <person name="Scheller H.V."/>
            <person name="Schulz B."/>
            <person name="Schulz C."/>
            <person name="Shakirov E.V."/>
            <person name="Shibagaki N."/>
            <person name="Shinohara N."/>
            <person name="Shippen D.E."/>
            <person name="Soerensen I."/>
            <person name="Sotooka R."/>
            <person name="Sugimoto N."/>
            <person name="Sugita M."/>
            <person name="Sumikawa N."/>
            <person name="Tanurdzic M."/>
            <person name="Theissen G."/>
            <person name="Ulvskov P."/>
            <person name="Wakazuki S."/>
            <person name="Weng J.K."/>
            <person name="Willats W.W."/>
            <person name="Wipf D."/>
            <person name="Wolf P.G."/>
            <person name="Yang L."/>
            <person name="Zimmer A.D."/>
            <person name="Zhu Q."/>
            <person name="Mitros T."/>
            <person name="Hellsten U."/>
            <person name="Loque D."/>
            <person name="Otillar R."/>
            <person name="Salamov A."/>
            <person name="Schmutz J."/>
            <person name="Shapiro H."/>
            <person name="Lindquist E."/>
            <person name="Lucas S."/>
            <person name="Rokhsar D."/>
            <person name="Grigoriev I.V."/>
        </authorList>
    </citation>
    <scope>NUCLEOTIDE SEQUENCE [LARGE SCALE GENOMIC DNA]</scope>
</reference>
<accession>D8QUW5</accession>
<feature type="active site" description="Proton acceptor" evidence="8">
    <location>
        <position position="159"/>
    </location>
</feature>
<feature type="binding site" evidence="8">
    <location>
        <position position="55"/>
    </location>
    <ligand>
        <name>S-adenosyl-L-methionine</name>
        <dbReference type="ChEBI" id="CHEBI:59789"/>
    </ligand>
</feature>
<evidence type="ECO:0000313" key="14">
    <source>
        <dbReference type="EMBL" id="EFJ36364.1"/>
    </source>
</evidence>
<dbReference type="InterPro" id="IPR015507">
    <property type="entry name" value="rRNA-MeTfrase_E"/>
</dbReference>
<feature type="compositionally biased region" description="Gly residues" evidence="9">
    <location>
        <begin position="784"/>
        <end position="801"/>
    </location>
</feature>
<dbReference type="GO" id="GO:0008650">
    <property type="term" value="F:rRNA (uridine-2'-O-)-methyltransferase activity"/>
    <property type="evidence" value="ECO:0000318"/>
    <property type="project" value="GO_Central"/>
</dbReference>
<evidence type="ECO:0000256" key="2">
    <source>
        <dbReference type="ARBA" id="ARBA00022517"/>
    </source>
</evidence>
<evidence type="ECO:0000256" key="7">
    <source>
        <dbReference type="ARBA" id="ARBA00023242"/>
    </source>
</evidence>
<feature type="compositionally biased region" description="Low complexity" evidence="9">
    <location>
        <begin position="596"/>
        <end position="605"/>
    </location>
</feature>
<dbReference type="PANTHER" id="PTHR10920:SF13">
    <property type="entry name" value="PRE-RRNA 2'-O-RIBOSE RNA METHYLTRANSFERASE FTSJ3"/>
    <property type="match status" value="1"/>
</dbReference>
<evidence type="ECO:0000256" key="5">
    <source>
        <dbReference type="ARBA" id="ARBA00022679"/>
    </source>
</evidence>
<feature type="region of interest" description="Disordered" evidence="9">
    <location>
        <begin position="416"/>
        <end position="532"/>
    </location>
</feature>
<feature type="region of interest" description="Disordered" evidence="9">
    <location>
        <begin position="693"/>
        <end position="830"/>
    </location>
</feature>
<evidence type="ECO:0000259" key="12">
    <source>
        <dbReference type="Pfam" id="PF11861"/>
    </source>
</evidence>
<dbReference type="InterPro" id="IPR024576">
    <property type="entry name" value="rRNA_MeTfrase_Spb1_DUF3381"/>
</dbReference>
<evidence type="ECO:0000256" key="9">
    <source>
        <dbReference type="SAM" id="MobiDB-lite"/>
    </source>
</evidence>
<keyword evidence="4 8" id="KW-0489">Methyltransferase</keyword>
<dbReference type="FunFam" id="3.40.50.150:FF:000004">
    <property type="entry name" value="AdoMet-dependent rRNA methyltransferase SPB1"/>
    <property type="match status" value="1"/>
</dbReference>
<feature type="region of interest" description="Disordered" evidence="9">
    <location>
        <begin position="328"/>
        <end position="394"/>
    </location>
</feature>
<dbReference type="HAMAP" id="MF_01547">
    <property type="entry name" value="RNA_methyltr_E"/>
    <property type="match status" value="1"/>
</dbReference>
<sequence length="830" mass="93183">MGKAKKGKHRLDRFYYLAKEQGYRSRAAFKLVQLDRKYGFLSSAHSVLDLCAAPGGWMQVAVEKMPVRSVVIGVDLVPIRPVRGALSLQGDITTPKCASDIGKILDQNGLRMVDVVLHDGSPNVGGAWAKEAMTQSSLVLDSLKLATKFLAPKGTFVTKVFRSQDYNALKYAFEQLFAKVEVTKPIASRSTSAEIYVVGLKYLAPVKIDPRNLDPRFLFEEIPQPPKVIDVLRSSKQKRHREGYDDANTTFRKDCTAADFVWSEKPLELLGSITSISFEDPKSSPIKDHAETTDEIKALCEDLRVLGKKEFKQLLKWCLHVRKALSKTSASEETEGDKAAEKDDDEKEDEDEDMLKKMEELKSLMDSKSKQAKKKAAKRKQKLNARNRTGMQVDVLGDTYGERDLFSLGSIKAKKSLDRVEDADDDMLDSDDNVKDETSKQDMERKDDEDNDVDSDVERERYNDELESFLDRAYERYRSKTESNTARRKRARMANAGDEKLWEEDVEENASEEEENEVEEEEEEEANPLVVSLPKAKLSKEQIAQQWFSQDIFAGLDQTPETDTNKDKTAKDAPPSDVTVAPGKLKRAREDFEVVAAEPSGSSDSSSDEEEDYDSDAKAEILTYAKKMLRKKDRDRIIDDAYNKYMFDDEGLPEWFADDEKRHCKIQKPFTKEEVQAMRAQFRAIDARPVKKVAEAKARKKRRVMKKMEQARSRAAAIADQPDISNKSKNRMMDKVYKKAAATTNKRPKRELVVAKKGVRVKGGKGKLVVDRRMKKDSRSRGSGKPGKGGGKGGKTGGKGASKGKRGKPANRGKGGKPASKGNGGAKPRR</sequence>
<feature type="domain" description="DUF3381" evidence="12">
    <location>
        <begin position="235"/>
        <end position="386"/>
    </location>
</feature>
<feature type="binding site" evidence="8">
    <location>
        <position position="75"/>
    </location>
    <ligand>
        <name>S-adenosyl-L-methionine</name>
        <dbReference type="ChEBI" id="CHEBI:59789"/>
    </ligand>
</feature>
<dbReference type="AlphaFoldDB" id="D8QUW5"/>
<dbReference type="Gramene" id="EFJ36364">
    <property type="protein sequence ID" value="EFJ36364"/>
    <property type="gene ID" value="SELMODRAFT_78506"/>
</dbReference>
<feature type="compositionally biased region" description="Acidic residues" evidence="9">
    <location>
        <begin position="342"/>
        <end position="353"/>
    </location>
</feature>
<dbReference type="FunCoup" id="D8QUW5">
    <property type="interactions" value="4377"/>
</dbReference>
<dbReference type="InterPro" id="IPR028589">
    <property type="entry name" value="SPB1-like"/>
</dbReference>
<dbReference type="GO" id="GO:0000466">
    <property type="term" value="P:maturation of 5.8S rRNA from tricistronic rRNA transcript (SSU-rRNA, 5.8S rRNA, LSU-rRNA)"/>
    <property type="evidence" value="ECO:0000318"/>
    <property type="project" value="GO_Central"/>
</dbReference>
<dbReference type="GO" id="GO:0031167">
    <property type="term" value="P:rRNA methylation"/>
    <property type="evidence" value="ECO:0000318"/>
    <property type="project" value="GO_Central"/>
</dbReference>
<comment type="similarity">
    <text evidence="8">Belongs to the class I-like SAM-binding methyltransferase superfamily. RNA methyltransferase RlmE family. SPB1 subfamily.</text>
</comment>
<dbReference type="Pfam" id="PF01728">
    <property type="entry name" value="FtsJ"/>
    <property type="match status" value="1"/>
</dbReference>
<dbReference type="OMA" id="QRKDKYY"/>
<proteinExistence type="inferred from homology"/>
<keyword evidence="7 8" id="KW-0539">Nucleus</keyword>
<dbReference type="HAMAP" id="MF_03163">
    <property type="entry name" value="RNA_methyltr_E_SPB1"/>
    <property type="match status" value="1"/>
</dbReference>
<dbReference type="GO" id="GO:0000463">
    <property type="term" value="P:maturation of LSU-rRNA from tricistronic rRNA transcript (SSU-rRNA, 5.8S rRNA, LSU-rRNA)"/>
    <property type="evidence" value="ECO:0000318"/>
    <property type="project" value="GO_Central"/>
</dbReference>
<keyword evidence="3 8" id="KW-0698">rRNA processing</keyword>
<feature type="binding site" evidence="8">
    <location>
        <position position="119"/>
    </location>
    <ligand>
        <name>S-adenosyl-L-methionine</name>
        <dbReference type="ChEBI" id="CHEBI:59789"/>
    </ligand>
</feature>
<dbReference type="Proteomes" id="UP000001514">
    <property type="component" value="Unassembled WGS sequence"/>
</dbReference>
<organism evidence="15">
    <name type="scientific">Selaginella moellendorffii</name>
    <name type="common">Spikemoss</name>
    <dbReference type="NCBI Taxonomy" id="88036"/>
    <lineage>
        <taxon>Eukaryota</taxon>
        <taxon>Viridiplantae</taxon>
        <taxon>Streptophyta</taxon>
        <taxon>Embryophyta</taxon>
        <taxon>Tracheophyta</taxon>
        <taxon>Lycopodiopsida</taxon>
        <taxon>Selaginellales</taxon>
        <taxon>Selaginellaceae</taxon>
        <taxon>Selaginella</taxon>
    </lineage>
</organism>
<feature type="region of interest" description="Disordered" evidence="9">
    <location>
        <begin position="554"/>
        <end position="615"/>
    </location>
</feature>
<dbReference type="STRING" id="88036.D8QUW5"/>
<name>D8QUW5_SELML</name>
<feature type="compositionally biased region" description="Basic residues" evidence="9">
    <location>
        <begin position="370"/>
        <end position="385"/>
    </location>
</feature>
<comment type="catalytic activity">
    <reaction evidence="8">
        <text>a ribonucleotide in rRNA + S-adenosyl-L-methionine = a 2'-O-methylribonucleotide in rRNA + S-adenosyl-L-homocysteine + H(+)</text>
        <dbReference type="Rhea" id="RHEA:48628"/>
        <dbReference type="Rhea" id="RHEA-COMP:12164"/>
        <dbReference type="Rhea" id="RHEA-COMP:12165"/>
        <dbReference type="ChEBI" id="CHEBI:15378"/>
        <dbReference type="ChEBI" id="CHEBI:57856"/>
        <dbReference type="ChEBI" id="CHEBI:59789"/>
        <dbReference type="ChEBI" id="CHEBI:90675"/>
        <dbReference type="ChEBI" id="CHEBI:90676"/>
    </reaction>
</comment>
<dbReference type="PANTHER" id="PTHR10920">
    <property type="entry name" value="RIBOSOMAL RNA METHYLTRANSFERASE"/>
    <property type="match status" value="1"/>
</dbReference>
<dbReference type="InParanoid" id="D8QUW5"/>
<dbReference type="InterPro" id="IPR029063">
    <property type="entry name" value="SAM-dependent_MTases_sf"/>
</dbReference>
<feature type="domain" description="Ribosomal RNA methyltransferase FtsJ" evidence="10">
    <location>
        <begin position="23"/>
        <end position="202"/>
    </location>
</feature>
<keyword evidence="6 8" id="KW-0949">S-adenosyl-L-methionine</keyword>
<evidence type="ECO:0000313" key="15">
    <source>
        <dbReference type="Proteomes" id="UP000001514"/>
    </source>
</evidence>
<gene>
    <name evidence="13" type="ORF">SELMODRAFT_141188</name>
    <name evidence="14" type="ORF">SELMODRAFT_78506</name>
</gene>
<evidence type="ECO:0000259" key="10">
    <source>
        <dbReference type="Pfam" id="PF01728"/>
    </source>
</evidence>
<dbReference type="EMBL" id="GL377567">
    <property type="protein sequence ID" value="EFJ35945.1"/>
    <property type="molecule type" value="Genomic_DNA"/>
</dbReference>
<dbReference type="Gramene" id="EFJ35945">
    <property type="protein sequence ID" value="EFJ35945"/>
    <property type="gene ID" value="SELMODRAFT_141188"/>
</dbReference>
<dbReference type="InterPro" id="IPR050082">
    <property type="entry name" value="RNA_methyltr_RlmE"/>
</dbReference>
<dbReference type="KEGG" id="smo:SELMODRAFT_141188"/>
<evidence type="ECO:0000259" key="11">
    <source>
        <dbReference type="Pfam" id="PF07780"/>
    </source>
</evidence>
<feature type="compositionally biased region" description="Basic residues" evidence="9">
    <location>
        <begin position="802"/>
        <end position="815"/>
    </location>
</feature>
<keyword evidence="5 8" id="KW-0808">Transferase</keyword>
<dbReference type="EC" id="2.1.1.-" evidence="8"/>
<keyword evidence="15" id="KW-1185">Reference proteome</keyword>
<evidence type="ECO:0000256" key="8">
    <source>
        <dbReference type="HAMAP-Rule" id="MF_03163"/>
    </source>
</evidence>
<evidence type="ECO:0000256" key="1">
    <source>
        <dbReference type="ARBA" id="ARBA00004604"/>
    </source>
</evidence>
<dbReference type="HOGENOM" id="CLU_009422_8_1_1"/>